<evidence type="ECO:0000313" key="5">
    <source>
        <dbReference type="EMBL" id="CAB4747732.1"/>
    </source>
</evidence>
<evidence type="ECO:0000256" key="2">
    <source>
        <dbReference type="ARBA" id="ARBA00022670"/>
    </source>
</evidence>
<dbReference type="GO" id="GO:0006508">
    <property type="term" value="P:proteolysis"/>
    <property type="evidence" value="ECO:0007669"/>
    <property type="project" value="UniProtKB-KW"/>
</dbReference>
<dbReference type="AlphaFoldDB" id="A0A6J6TK17"/>
<keyword evidence="4" id="KW-0720">Serine protease</keyword>
<reference evidence="5" key="1">
    <citation type="submission" date="2020-05" db="EMBL/GenBank/DDBJ databases">
        <authorList>
            <person name="Chiriac C."/>
            <person name="Salcher M."/>
            <person name="Ghai R."/>
            <person name="Kavagutti S V."/>
        </authorList>
    </citation>
    <scope>NUCLEOTIDE SEQUENCE</scope>
</reference>
<gene>
    <name evidence="5" type="ORF">UFOPK2827_00386</name>
</gene>
<dbReference type="InterPro" id="IPR005320">
    <property type="entry name" value="Peptidase_S51"/>
</dbReference>
<dbReference type="PANTHER" id="PTHR36175">
    <property type="entry name" value="CYANOPHYCINASE"/>
    <property type="match status" value="1"/>
</dbReference>
<sequence length="234" mass="25624">MKQDAGVLALVGSGEYSPQMQEFESELLHRAISRGKKNRFIQIPTASSHEGSASRDKWQRLGREQAERIGSEWVYLPIHEREDAFNAEFVEAMSGAGLIYFSGGDPHRIADVFTGSPVWEAIVSAWQSGSSLAGCSAGAMAFGGTIMGIRRSHHSAGLGIVPGIEVIPHYDKMLGWLPERVTAFVLRPDAETTLIGIDENTALICTDKWQSYGRGKIHTLRGELEISAEPFSIH</sequence>
<dbReference type="GO" id="GO:0008236">
    <property type="term" value="F:serine-type peptidase activity"/>
    <property type="evidence" value="ECO:0007669"/>
    <property type="project" value="UniProtKB-KW"/>
</dbReference>
<keyword evidence="3" id="KW-0378">Hydrolase</keyword>
<protein>
    <submittedName>
        <fullName evidence="5">Unannotated protein</fullName>
    </submittedName>
</protein>
<dbReference type="Gene3D" id="3.40.50.880">
    <property type="match status" value="1"/>
</dbReference>
<dbReference type="InterPro" id="IPR029062">
    <property type="entry name" value="Class_I_gatase-like"/>
</dbReference>
<evidence type="ECO:0000256" key="4">
    <source>
        <dbReference type="ARBA" id="ARBA00022825"/>
    </source>
</evidence>
<comment type="similarity">
    <text evidence="1">Belongs to the peptidase S51 family.</text>
</comment>
<evidence type="ECO:0000256" key="1">
    <source>
        <dbReference type="ARBA" id="ARBA00006534"/>
    </source>
</evidence>
<organism evidence="5">
    <name type="scientific">freshwater metagenome</name>
    <dbReference type="NCBI Taxonomy" id="449393"/>
    <lineage>
        <taxon>unclassified sequences</taxon>
        <taxon>metagenomes</taxon>
        <taxon>ecological metagenomes</taxon>
    </lineage>
</organism>
<dbReference type="Pfam" id="PF03575">
    <property type="entry name" value="Peptidase_S51"/>
    <property type="match status" value="1"/>
</dbReference>
<name>A0A6J6TK17_9ZZZZ</name>
<accession>A0A6J6TK17</accession>
<dbReference type="SUPFAM" id="SSF52317">
    <property type="entry name" value="Class I glutamine amidotransferase-like"/>
    <property type="match status" value="1"/>
</dbReference>
<dbReference type="EMBL" id="CAEZZE010000046">
    <property type="protein sequence ID" value="CAB4747732.1"/>
    <property type="molecule type" value="Genomic_DNA"/>
</dbReference>
<evidence type="ECO:0000256" key="3">
    <source>
        <dbReference type="ARBA" id="ARBA00022801"/>
    </source>
</evidence>
<proteinExistence type="inferred from homology"/>
<dbReference type="PANTHER" id="PTHR36175:SF1">
    <property type="entry name" value="CYANOPHYCINASE"/>
    <property type="match status" value="1"/>
</dbReference>
<keyword evidence="2" id="KW-0645">Protease</keyword>